<evidence type="ECO:0000313" key="2">
    <source>
        <dbReference type="Proteomes" id="UP000242560"/>
    </source>
</evidence>
<evidence type="ECO:0008006" key="3">
    <source>
        <dbReference type="Google" id="ProtNLM"/>
    </source>
</evidence>
<name>A0A1I3K7E9_9FLAO</name>
<dbReference type="EMBL" id="FORQ01000001">
    <property type="protein sequence ID" value="SFI68442.1"/>
    <property type="molecule type" value="Genomic_DNA"/>
</dbReference>
<dbReference type="Proteomes" id="UP000242560">
    <property type="component" value="Unassembled WGS sequence"/>
</dbReference>
<reference evidence="2" key="1">
    <citation type="submission" date="2016-10" db="EMBL/GenBank/DDBJ databases">
        <authorList>
            <person name="Varghese N."/>
            <person name="Submissions S."/>
        </authorList>
    </citation>
    <scope>NUCLEOTIDE SEQUENCE [LARGE SCALE GENOMIC DNA]</scope>
    <source>
        <strain evidence="2">DSM 22251</strain>
    </source>
</reference>
<evidence type="ECO:0000313" key="1">
    <source>
        <dbReference type="EMBL" id="SFI68442.1"/>
    </source>
</evidence>
<proteinExistence type="predicted"/>
<dbReference type="AlphaFoldDB" id="A0A1I3K7E9"/>
<dbReference type="InterPro" id="IPR024992">
    <property type="entry name" value="DUF3891"/>
</dbReference>
<sequence>MIVTSHQKGWKIINQRSHGLLAAMLAYQYDIDLPNDIMVPTLIAIAEHDDGAAETQQSKNLTEAGAPRHFAIDDGKKKTDIKQKLSVMELATAKSQLNALLTSMHIDFVFGEEERKKDENLKNFLKEQEKNRRDILKSLSIDQKYAERLYRFVEWCDAFSLLICMDKIQPEGRKMEISEGPDGVVNQTFYKGENLIGVEPWIFKNETFKAFYEYKIIEQLQFSSIEEFNELCEKTPVQREEFTFTK</sequence>
<accession>A0A1I3K7E9</accession>
<protein>
    <recommendedName>
        <fullName evidence="3">DUF3891 family protein</fullName>
    </recommendedName>
</protein>
<dbReference type="RefSeq" id="WP_089818566.1">
    <property type="nucleotide sequence ID" value="NZ_FORQ01000001.1"/>
</dbReference>
<organism evidence="1 2">
    <name type="scientific">Kaistella treverensis</name>
    <dbReference type="NCBI Taxonomy" id="631455"/>
    <lineage>
        <taxon>Bacteria</taxon>
        <taxon>Pseudomonadati</taxon>
        <taxon>Bacteroidota</taxon>
        <taxon>Flavobacteriia</taxon>
        <taxon>Flavobacteriales</taxon>
        <taxon>Weeksellaceae</taxon>
        <taxon>Chryseobacterium group</taxon>
        <taxon>Kaistella</taxon>
    </lineage>
</organism>
<gene>
    <name evidence="1" type="ORF">SAMN05421638_0640</name>
</gene>
<keyword evidence="2" id="KW-1185">Reference proteome</keyword>
<dbReference type="Pfam" id="PF13030">
    <property type="entry name" value="DUF3891"/>
    <property type="match status" value="1"/>
</dbReference>